<evidence type="ECO:0000313" key="1">
    <source>
        <dbReference type="EMBL" id="GAN43889.1"/>
    </source>
</evidence>
<accession>A0A0K8QPN2</accession>
<protein>
    <submittedName>
        <fullName evidence="1 2">Serine/threonine protein kinase</fullName>
    </submittedName>
</protein>
<sequence length="96" mass="10531">MAYPSLEQYNQAFSAHGTLLADPELRAGTLAKSGLGLPLAISGGFALTYTVSTARGKFAVRCFHRESKGLERRYAAISKKLASLRSPYFLDFQFQP</sequence>
<evidence type="ECO:0000313" key="2">
    <source>
        <dbReference type="EMBL" id="GAP66859.1"/>
    </source>
</evidence>
<keyword evidence="2" id="KW-0723">Serine/threonine-protein kinase</keyword>
<dbReference type="EMBL" id="DF970238">
    <property type="protein sequence ID" value="GAP66859.1"/>
    <property type="molecule type" value="Genomic_DNA"/>
</dbReference>
<proteinExistence type="predicted"/>
<gene>
    <name evidence="1" type="ORF">MBSD_0402</name>
    <name evidence="2" type="ORF">MBSD_n2174</name>
</gene>
<organism evidence="2">
    <name type="scientific">Mizugakiibacter sediminis</name>
    <dbReference type="NCBI Taxonomy" id="1475481"/>
    <lineage>
        <taxon>Bacteria</taxon>
        <taxon>Pseudomonadati</taxon>
        <taxon>Pseudomonadota</taxon>
        <taxon>Gammaproteobacteria</taxon>
        <taxon>Lysobacterales</taxon>
        <taxon>Rhodanobacteraceae</taxon>
        <taxon>Mizugakiibacter</taxon>
    </lineage>
</organism>
<reference evidence="1" key="1">
    <citation type="submission" date="2015-03" db="EMBL/GenBank/DDBJ databases">
        <title>Draft genome sequence of Mizugakiibacter sediminis skMP5.</title>
        <authorList>
            <person name="Watanabe T."/>
            <person name="Kojima H."/>
            <person name="Fukui M."/>
        </authorList>
    </citation>
    <scope>NUCLEOTIDE SEQUENCE</scope>
    <source>
        <strain evidence="1">SkMP5</strain>
    </source>
</reference>
<dbReference type="AlphaFoldDB" id="A0A0K8QPN2"/>
<keyword evidence="2" id="KW-0808">Transferase</keyword>
<dbReference type="Proteomes" id="UP000253740">
    <property type="component" value="Unassembled WGS sequence"/>
</dbReference>
<evidence type="ECO:0000313" key="3">
    <source>
        <dbReference type="Proteomes" id="UP000253740"/>
    </source>
</evidence>
<name>A0A0K8QPN2_9GAMM</name>
<dbReference type="HOGENOM" id="CLU_2356619_0_0_6"/>
<dbReference type="GO" id="GO:0004674">
    <property type="term" value="F:protein serine/threonine kinase activity"/>
    <property type="evidence" value="ECO:0007669"/>
    <property type="project" value="UniProtKB-KW"/>
</dbReference>
<reference evidence="2" key="2">
    <citation type="submission" date="2015-08" db="EMBL/GenBank/DDBJ databases">
        <title>Complete DNA Sequence of Pseudomonas syringae pv. actinidiae, the Causal Agent of Kiwifruit Canker Disease.</title>
        <authorList>
            <person name="Rikkerink E.H.A."/>
            <person name="Fineran P.C."/>
        </authorList>
    </citation>
    <scope>NUCLEOTIDE SEQUENCE</scope>
    <source>
        <strain evidence="2">SkMP5</strain>
    </source>
</reference>
<dbReference type="EMBL" id="DF952378">
    <property type="protein sequence ID" value="GAN43889.1"/>
    <property type="molecule type" value="Genomic_DNA"/>
</dbReference>
<dbReference type="STRING" id="1475481.GCA_000953855_02220"/>
<dbReference type="RefSeq" id="WP_201797490.1">
    <property type="nucleotide sequence ID" value="NZ_DF970238.1"/>
</dbReference>
<keyword evidence="2" id="KW-0418">Kinase</keyword>
<keyword evidence="3" id="KW-1185">Reference proteome</keyword>